<dbReference type="GO" id="GO:0000976">
    <property type="term" value="F:transcription cis-regulatory region binding"/>
    <property type="evidence" value="ECO:0007669"/>
    <property type="project" value="TreeGrafter"/>
</dbReference>
<reference evidence="7" key="1">
    <citation type="submission" date="2020-12" db="EMBL/GenBank/DDBJ databases">
        <title>PHA producing bacteria isolated from mangrove.</title>
        <authorList>
            <person name="Zheng W."/>
            <person name="Yu S."/>
            <person name="Huang Y."/>
        </authorList>
    </citation>
    <scope>NUCLEOTIDE SEQUENCE</scope>
    <source>
        <strain evidence="7">GN8-5</strain>
    </source>
</reference>
<comment type="caution">
    <text evidence="7">The sequence shown here is derived from an EMBL/GenBank/DDBJ whole genome shotgun (WGS) entry which is preliminary data.</text>
</comment>
<feature type="region of interest" description="Disordered" evidence="5">
    <location>
        <begin position="216"/>
        <end position="243"/>
    </location>
</feature>
<dbReference type="GO" id="GO:0003700">
    <property type="term" value="F:DNA-binding transcription factor activity"/>
    <property type="evidence" value="ECO:0007669"/>
    <property type="project" value="TreeGrafter"/>
</dbReference>
<sequence>MLPTENPPAEEPPVSSATGRPLTKRGQQTRRRLLEAAEQVFADLGYHEASIVKITEHAGVALGTFYLYFDGKQAIFDELVLDLNSRVRHSMSESMASATNRIEAERLGFEGFFRFTAAHPALYRVVREAEFVSPTMLRLHYERIVDGYRAGLAAAQRDGEIAGELDTDVVAWALMGAGELIGMRYLLWERDAAGKPPAQIDPAVLDGMSDFITRALRPDHAENPAPGARPHVTESLREEENDV</sequence>
<dbReference type="EMBL" id="JAEMWU010000001">
    <property type="protein sequence ID" value="MBN8205918.1"/>
    <property type="molecule type" value="Genomic_DNA"/>
</dbReference>
<dbReference type="Proteomes" id="UP000664385">
    <property type="component" value="Unassembled WGS sequence"/>
</dbReference>
<evidence type="ECO:0000256" key="4">
    <source>
        <dbReference type="PROSITE-ProRule" id="PRU00335"/>
    </source>
</evidence>
<feature type="DNA-binding region" description="H-T-H motif" evidence="4">
    <location>
        <begin position="50"/>
        <end position="69"/>
    </location>
</feature>
<gene>
    <name evidence="7" type="ORF">JF543_08080</name>
</gene>
<evidence type="ECO:0000259" key="6">
    <source>
        <dbReference type="PROSITE" id="PS50977"/>
    </source>
</evidence>
<evidence type="ECO:0000313" key="8">
    <source>
        <dbReference type="Proteomes" id="UP000664385"/>
    </source>
</evidence>
<dbReference type="PRINTS" id="PR00455">
    <property type="entry name" value="HTHTETR"/>
</dbReference>
<keyword evidence="1" id="KW-0805">Transcription regulation</keyword>
<feature type="compositionally biased region" description="Pro residues" evidence="5">
    <location>
        <begin position="1"/>
        <end position="11"/>
    </location>
</feature>
<feature type="region of interest" description="Disordered" evidence="5">
    <location>
        <begin position="1"/>
        <end position="27"/>
    </location>
</feature>
<accession>A0A939DXL1</accession>
<evidence type="ECO:0000256" key="5">
    <source>
        <dbReference type="SAM" id="MobiDB-lite"/>
    </source>
</evidence>
<dbReference type="AlphaFoldDB" id="A0A939DXL1"/>
<dbReference type="SUPFAM" id="SSF46689">
    <property type="entry name" value="Homeodomain-like"/>
    <property type="match status" value="1"/>
</dbReference>
<dbReference type="RefSeq" id="WP_206823671.1">
    <property type="nucleotide sequence ID" value="NZ_CP063379.1"/>
</dbReference>
<evidence type="ECO:0000256" key="3">
    <source>
        <dbReference type="ARBA" id="ARBA00023163"/>
    </source>
</evidence>
<feature type="compositionally biased region" description="Basic and acidic residues" evidence="5">
    <location>
        <begin position="231"/>
        <end position="243"/>
    </location>
</feature>
<keyword evidence="3" id="KW-0804">Transcription</keyword>
<dbReference type="PROSITE" id="PS50977">
    <property type="entry name" value="HTH_TETR_2"/>
    <property type="match status" value="1"/>
</dbReference>
<dbReference type="Gene3D" id="1.10.357.10">
    <property type="entry name" value="Tetracycline Repressor, domain 2"/>
    <property type="match status" value="1"/>
</dbReference>
<evidence type="ECO:0000256" key="2">
    <source>
        <dbReference type="ARBA" id="ARBA00023125"/>
    </source>
</evidence>
<protein>
    <submittedName>
        <fullName evidence="7">TetR/AcrR family transcriptional regulator</fullName>
    </submittedName>
</protein>
<dbReference type="InterPro" id="IPR009057">
    <property type="entry name" value="Homeodomain-like_sf"/>
</dbReference>
<organism evidence="7 8">
    <name type="scientific">Microbacterium esteraromaticum</name>
    <dbReference type="NCBI Taxonomy" id="57043"/>
    <lineage>
        <taxon>Bacteria</taxon>
        <taxon>Bacillati</taxon>
        <taxon>Actinomycetota</taxon>
        <taxon>Actinomycetes</taxon>
        <taxon>Micrococcales</taxon>
        <taxon>Microbacteriaceae</taxon>
        <taxon>Microbacterium</taxon>
    </lineage>
</organism>
<dbReference type="InterPro" id="IPR050109">
    <property type="entry name" value="HTH-type_TetR-like_transc_reg"/>
</dbReference>
<dbReference type="PANTHER" id="PTHR30055">
    <property type="entry name" value="HTH-TYPE TRANSCRIPTIONAL REGULATOR RUTR"/>
    <property type="match status" value="1"/>
</dbReference>
<dbReference type="InterPro" id="IPR036271">
    <property type="entry name" value="Tet_transcr_reg_TetR-rel_C_sf"/>
</dbReference>
<evidence type="ECO:0000256" key="1">
    <source>
        <dbReference type="ARBA" id="ARBA00023015"/>
    </source>
</evidence>
<feature type="domain" description="HTH tetR-type" evidence="6">
    <location>
        <begin position="27"/>
        <end position="87"/>
    </location>
</feature>
<evidence type="ECO:0000313" key="7">
    <source>
        <dbReference type="EMBL" id="MBN8205918.1"/>
    </source>
</evidence>
<dbReference type="PROSITE" id="PS01081">
    <property type="entry name" value="HTH_TETR_1"/>
    <property type="match status" value="1"/>
</dbReference>
<dbReference type="Pfam" id="PF00440">
    <property type="entry name" value="TetR_N"/>
    <property type="match status" value="1"/>
</dbReference>
<proteinExistence type="predicted"/>
<dbReference type="InterPro" id="IPR001647">
    <property type="entry name" value="HTH_TetR"/>
</dbReference>
<dbReference type="InterPro" id="IPR023772">
    <property type="entry name" value="DNA-bd_HTH_TetR-type_CS"/>
</dbReference>
<keyword evidence="2 4" id="KW-0238">DNA-binding</keyword>
<name>A0A939DXL1_9MICO</name>
<dbReference type="SUPFAM" id="SSF48498">
    <property type="entry name" value="Tetracyclin repressor-like, C-terminal domain"/>
    <property type="match status" value="1"/>
</dbReference>
<dbReference type="PANTHER" id="PTHR30055:SF234">
    <property type="entry name" value="HTH-TYPE TRANSCRIPTIONAL REGULATOR BETI"/>
    <property type="match status" value="1"/>
</dbReference>